<dbReference type="Proteomes" id="UP000426027">
    <property type="component" value="Chromosome"/>
</dbReference>
<feature type="transmembrane region" description="Helical" evidence="1">
    <location>
        <begin position="145"/>
        <end position="166"/>
    </location>
</feature>
<evidence type="ECO:0000313" key="2">
    <source>
        <dbReference type="EMBL" id="QGW29171.1"/>
    </source>
</evidence>
<dbReference type="AlphaFoldDB" id="A0A6I6H3Z3"/>
<dbReference type="EMBL" id="CP046566">
    <property type="protein sequence ID" value="QGW29171.1"/>
    <property type="molecule type" value="Genomic_DNA"/>
</dbReference>
<keyword evidence="3" id="KW-1185">Reference proteome</keyword>
<gene>
    <name evidence="2" type="ORF">GLV81_14595</name>
</gene>
<evidence type="ECO:0000313" key="3">
    <source>
        <dbReference type="Proteomes" id="UP000426027"/>
    </source>
</evidence>
<accession>A0A6I6H3Z3</accession>
<dbReference type="Pfam" id="PF11188">
    <property type="entry name" value="DUF2975"/>
    <property type="match status" value="1"/>
</dbReference>
<protein>
    <submittedName>
        <fullName evidence="2">DUF2975 domain-containing protein</fullName>
    </submittedName>
</protein>
<feature type="transmembrane region" description="Helical" evidence="1">
    <location>
        <begin position="12"/>
        <end position="34"/>
    </location>
</feature>
<name>A0A6I6H3Z3_9BACT</name>
<proteinExistence type="predicted"/>
<feature type="transmembrane region" description="Helical" evidence="1">
    <location>
        <begin position="106"/>
        <end position="125"/>
    </location>
</feature>
<dbReference type="KEGG" id="fls:GLV81_14595"/>
<keyword evidence="1" id="KW-1133">Transmembrane helix</keyword>
<dbReference type="InterPro" id="IPR021354">
    <property type="entry name" value="DUF2975"/>
</dbReference>
<evidence type="ECO:0000256" key="1">
    <source>
        <dbReference type="SAM" id="Phobius"/>
    </source>
</evidence>
<reference evidence="2 3" key="1">
    <citation type="submission" date="2019-11" db="EMBL/GenBank/DDBJ databases">
        <authorList>
            <person name="Im W.T."/>
        </authorList>
    </citation>
    <scope>NUCLEOTIDE SEQUENCE [LARGE SCALE GENOMIC DNA]</scope>
    <source>
        <strain evidence="2 3">SB-02</strain>
    </source>
</reference>
<keyword evidence="1" id="KW-0812">Transmembrane</keyword>
<organism evidence="2 3">
    <name type="scientific">Phnomibacter ginsenosidimutans</name>
    <dbReference type="NCBI Taxonomy" id="2676868"/>
    <lineage>
        <taxon>Bacteria</taxon>
        <taxon>Pseudomonadati</taxon>
        <taxon>Bacteroidota</taxon>
        <taxon>Chitinophagia</taxon>
        <taxon>Chitinophagales</taxon>
        <taxon>Chitinophagaceae</taxon>
        <taxon>Phnomibacter</taxon>
    </lineage>
</organism>
<dbReference type="RefSeq" id="WP_157479524.1">
    <property type="nucleotide sequence ID" value="NZ_CP046566.1"/>
</dbReference>
<feature type="transmembrane region" description="Helical" evidence="1">
    <location>
        <begin position="63"/>
        <end position="85"/>
    </location>
</feature>
<keyword evidence="1" id="KW-0472">Membrane</keyword>
<sequence>MQIVITTRHILKALYVLAWIIFIGLCYEAGVWVFNPVVTMYYSESNVMYPGIHQLYHFDKGHYFTEIILIVIPAVLKAILFYMIVKLLHDEKLNMNQPFNAATGRFLLTAAYISLGIGIFALWAVKHTLWLETLGAKLPSIQTLSIAGGDVWLFMAVILFIVAQIFKRGIELQAENDLTI</sequence>